<evidence type="ECO:0000313" key="6">
    <source>
        <dbReference type="EMBL" id="AKF12574.1"/>
    </source>
</evidence>
<evidence type="ECO:0000313" key="7">
    <source>
        <dbReference type="Proteomes" id="UP000221947"/>
    </source>
</evidence>
<comment type="similarity">
    <text evidence="4">Belongs to the Tevenvirinae sliding-clamp-loader large subunit family.</text>
</comment>
<dbReference type="InterPro" id="IPR046388">
    <property type="entry name" value="T4_Clamp_Loader_L"/>
</dbReference>
<feature type="binding site" evidence="4">
    <location>
        <position position="19"/>
    </location>
    <ligand>
        <name>ATP</name>
        <dbReference type="ChEBI" id="CHEBI:30616"/>
    </ligand>
</feature>
<organism evidence="6 7">
    <name type="scientific">Sinorhizobium phage phiM7</name>
    <dbReference type="NCBI Taxonomy" id="1647403"/>
    <lineage>
        <taxon>Viruses</taxon>
        <taxon>Duplodnaviria</taxon>
        <taxon>Heunggongvirae</taxon>
        <taxon>Uroviricota</taxon>
        <taxon>Caudoviricetes</taxon>
        <taxon>Emdodecavirus</taxon>
        <taxon>Emdodecavirus M7</taxon>
    </lineage>
</organism>
<dbReference type="Gene3D" id="1.20.272.10">
    <property type="match status" value="1"/>
</dbReference>
<dbReference type="GO" id="GO:0003677">
    <property type="term" value="F:DNA binding"/>
    <property type="evidence" value="ECO:0007669"/>
    <property type="project" value="UniProtKB-UniRule"/>
</dbReference>
<evidence type="ECO:0000256" key="4">
    <source>
        <dbReference type="HAMAP-Rule" id="MF_04162"/>
    </source>
</evidence>
<feature type="domain" description="AAA+ ATPase" evidence="5">
    <location>
        <begin position="36"/>
        <end position="156"/>
    </location>
</feature>
<dbReference type="Pfam" id="PF00004">
    <property type="entry name" value="AAA"/>
    <property type="match status" value="1"/>
</dbReference>
<keyword evidence="2 4" id="KW-0547">Nucleotide-binding</keyword>
<comment type="function">
    <text evidence="4">Forms the sliding-clamp-loader together with the small subunit. Functions as an ATPase enzyme. The clamp loader holds the clamp in an open conformation and places it onto the DNA. 4 ATP molecules must bind to the sliding-clamp-loader before the latter can open the sliding clamp. ATP hydrolysis triggers the detachment of the sliding clamp from the sliding-clamp-loader, freeing the sliding clamp to track along DNA.</text>
</comment>
<evidence type="ECO:0000256" key="1">
    <source>
        <dbReference type="ARBA" id="ARBA00022705"/>
    </source>
</evidence>
<dbReference type="Proteomes" id="UP000221947">
    <property type="component" value="Segment"/>
</dbReference>
<dbReference type="GO" id="GO:0006261">
    <property type="term" value="P:DNA-templated DNA replication"/>
    <property type="evidence" value="ECO:0007669"/>
    <property type="project" value="TreeGrafter"/>
</dbReference>
<dbReference type="GO" id="GO:0005524">
    <property type="term" value="F:ATP binding"/>
    <property type="evidence" value="ECO:0007669"/>
    <property type="project" value="UniProtKB-UniRule"/>
</dbReference>
<evidence type="ECO:0000256" key="2">
    <source>
        <dbReference type="ARBA" id="ARBA00022741"/>
    </source>
</evidence>
<dbReference type="InterPro" id="IPR050238">
    <property type="entry name" value="DNA_Rep/Repair_Clamp_Loader"/>
</dbReference>
<dbReference type="InterPro" id="IPR003593">
    <property type="entry name" value="AAA+_ATPase"/>
</dbReference>
<keyword evidence="4" id="KW-0378">Hydrolase</keyword>
<dbReference type="GO" id="GO:0006281">
    <property type="term" value="P:DNA repair"/>
    <property type="evidence" value="ECO:0007669"/>
    <property type="project" value="TreeGrafter"/>
</dbReference>
<comment type="subunit">
    <text evidence="4">The sliding-clamp-loader consists of 4 large subunits and 1 small subunit. Interacts with the sliding clamp; this interaction allows the sliding-clamp-loader to open the sliding clamp. Part of the replicase complex that includes the DNA polymerase, the polymerase clamp, the clamp loader complex, the single-stranded DNA binding protein, the primase, the helicase and the helicase assembly factor.</text>
</comment>
<proteinExistence type="inferred from homology"/>
<dbReference type="PANTHER" id="PTHR11669">
    <property type="entry name" value="REPLICATION FACTOR C / DNA POLYMERASE III GAMMA-TAU SUBUNIT"/>
    <property type="match status" value="1"/>
</dbReference>
<name>A0A0F6WBN6_9CAUD</name>
<dbReference type="SUPFAM" id="SSF52540">
    <property type="entry name" value="P-loop containing nucleoside triphosphate hydrolases"/>
    <property type="match status" value="1"/>
</dbReference>
<dbReference type="GO" id="GO:0016887">
    <property type="term" value="F:ATP hydrolysis activity"/>
    <property type="evidence" value="ECO:0007669"/>
    <property type="project" value="UniProtKB-UniRule"/>
</dbReference>
<dbReference type="GO" id="GO:0039693">
    <property type="term" value="P:viral DNA genome replication"/>
    <property type="evidence" value="ECO:0007669"/>
    <property type="project" value="UniProtKB-UniRule"/>
</dbReference>
<gene>
    <name evidence="6" type="ORF">PHIM7_26</name>
</gene>
<feature type="binding site" evidence="4">
    <location>
        <begin position="47"/>
        <end position="52"/>
    </location>
    <ligand>
        <name>ATP</name>
        <dbReference type="ChEBI" id="CHEBI:30616"/>
    </ligand>
</feature>
<evidence type="ECO:0000256" key="3">
    <source>
        <dbReference type="ARBA" id="ARBA00022840"/>
    </source>
</evidence>
<dbReference type="SMART" id="SM00382">
    <property type="entry name" value="AAA"/>
    <property type="match status" value="1"/>
</dbReference>
<keyword evidence="4" id="KW-1194">Viral DNA replication</keyword>
<dbReference type="InterPro" id="IPR027417">
    <property type="entry name" value="P-loop_NTPase"/>
</dbReference>
<accession>A0A0F6WBN6</accession>
<reference evidence="6 7" key="1">
    <citation type="submission" date="2015-04" db="EMBL/GenBank/DDBJ databases">
        <authorList>
            <person name="Schouten J.T."/>
            <person name="Crockett J.T."/>
            <person name="Hodson T.S."/>
            <person name="Hyde J.R."/>
            <person name="Smith T.A."/>
            <person name="Merrill B.D."/>
            <person name="Crook M.B."/>
            <person name="Griffitts J.S."/>
            <person name="Burnett S.H."/>
            <person name="Grose J.H."/>
            <person name="Breakwell D.P."/>
        </authorList>
    </citation>
    <scope>NUCLEOTIDE SEQUENCE [LARGE SCALE GENOMIC DNA]</scope>
</reference>
<evidence type="ECO:0000259" key="5">
    <source>
        <dbReference type="SMART" id="SM00382"/>
    </source>
</evidence>
<feature type="binding site" evidence="4">
    <location>
        <begin position="7"/>
        <end position="10"/>
    </location>
    <ligand>
        <name>ATP</name>
        <dbReference type="ChEBI" id="CHEBI:30616"/>
    </ligand>
</feature>
<protein>
    <recommendedName>
        <fullName evidence="4">Sliding-clamp-loader large subunit</fullName>
        <ecNumber evidence="4">3.6.4.-</ecNumber>
    </recommendedName>
    <alternativeName>
        <fullName evidence="4">Clamp loader gp44 subunit</fullName>
    </alternativeName>
</protein>
<dbReference type="Pfam" id="PF21328">
    <property type="entry name" value="Gp44_lid"/>
    <property type="match status" value="1"/>
</dbReference>
<keyword evidence="4" id="KW-0238">DNA-binding</keyword>
<keyword evidence="3 4" id="KW-0067">ATP-binding</keyword>
<sequence length="312" mass="34619">MSEYLLSEKYRPQKISDVILPQELSKSFQKMVSEGDLPNMTFAGSCGIGKSTVARALVKEIGADYITLNGSTKGIDALRTEITDFVSTVSFAGGRKFVIIEEADGMTPKLQEGLRDFIEEFSLNAGFILTANFKNKIIEPLLSRCPPVDFSVPKDERAKIAAKFFGRILEMLDAEGIPYDKPAVAELVQHFFPDFRRVLNVLQRYSKTGKIDIGILARTTVGDNITTLIDLMKTKQFTEVRKWIAENSDVDSASLYRALYDNLPVHLKGTSSLASAIIVLAEYQYKEAFVANSEINRVAACASLMAECDWNA</sequence>
<keyword evidence="7" id="KW-1185">Reference proteome</keyword>
<dbReference type="Gene3D" id="1.10.8.60">
    <property type="match status" value="1"/>
</dbReference>
<dbReference type="Gene3D" id="3.40.50.300">
    <property type="entry name" value="P-loop containing nucleotide triphosphate hydrolases"/>
    <property type="match status" value="1"/>
</dbReference>
<dbReference type="EC" id="3.6.4.-" evidence="4"/>
<dbReference type="HAMAP" id="MF_04162">
    <property type="entry name" value="T4_Clamp_Loader_L"/>
    <property type="match status" value="1"/>
</dbReference>
<dbReference type="PANTHER" id="PTHR11669:SF20">
    <property type="entry name" value="REPLICATION FACTOR C SUBUNIT 4"/>
    <property type="match status" value="1"/>
</dbReference>
<dbReference type="InterPro" id="IPR003959">
    <property type="entry name" value="ATPase_AAA_core"/>
</dbReference>
<dbReference type="EMBL" id="KR052480">
    <property type="protein sequence ID" value="AKF12574.1"/>
    <property type="molecule type" value="Genomic_DNA"/>
</dbReference>
<keyword evidence="1" id="KW-0235">DNA replication</keyword>
<feature type="binding site" evidence="4">
    <location>
        <position position="196"/>
    </location>
    <ligand>
        <name>ATP</name>
        <dbReference type="ChEBI" id="CHEBI:30616"/>
    </ligand>
</feature>
<dbReference type="InterPro" id="IPR048815">
    <property type="entry name" value="Gp44_lid"/>
</dbReference>
<dbReference type="CDD" id="cd00009">
    <property type="entry name" value="AAA"/>
    <property type="match status" value="1"/>
</dbReference>
<dbReference type="GO" id="GO:0003689">
    <property type="term" value="F:DNA clamp loader activity"/>
    <property type="evidence" value="ECO:0007669"/>
    <property type="project" value="UniProtKB-UniRule"/>
</dbReference>